<proteinExistence type="predicted"/>
<dbReference type="EMBL" id="CYKH01000491">
    <property type="protein sequence ID" value="CUG01028.1"/>
    <property type="molecule type" value="Genomic_DNA"/>
</dbReference>
<feature type="compositionally biased region" description="Low complexity" evidence="1">
    <location>
        <begin position="110"/>
        <end position="120"/>
    </location>
</feature>
<dbReference type="OrthoDB" id="273720at2759"/>
<feature type="region of interest" description="Disordered" evidence="1">
    <location>
        <begin position="42"/>
        <end position="61"/>
    </location>
</feature>
<dbReference type="VEuPathDB" id="TriTrypDB:BSAL_69430"/>
<feature type="region of interest" description="Disordered" evidence="1">
    <location>
        <begin position="103"/>
        <end position="137"/>
    </location>
</feature>
<protein>
    <submittedName>
        <fullName evidence="2">Uncharacterized protein</fullName>
    </submittedName>
</protein>
<reference evidence="3" key="1">
    <citation type="submission" date="2015-09" db="EMBL/GenBank/DDBJ databases">
        <authorList>
            <consortium name="Pathogen Informatics"/>
        </authorList>
    </citation>
    <scope>NUCLEOTIDE SEQUENCE [LARGE SCALE GENOMIC DNA]</scope>
    <source>
        <strain evidence="3">Lake Konstanz</strain>
    </source>
</reference>
<dbReference type="Proteomes" id="UP000051952">
    <property type="component" value="Unassembled WGS sequence"/>
</dbReference>
<name>A0A0S4J0Y3_BODSA</name>
<evidence type="ECO:0000313" key="2">
    <source>
        <dbReference type="EMBL" id="CUG01028.1"/>
    </source>
</evidence>
<evidence type="ECO:0000256" key="1">
    <source>
        <dbReference type="SAM" id="MobiDB-lite"/>
    </source>
</evidence>
<keyword evidence="3" id="KW-1185">Reference proteome</keyword>
<sequence length="1774" mass="192128">MHRVHRRLSSSAQGLNLRAAQLLMFSSNFSSPMWMSRRFQVADTTTAKSPERKKRVASGHNRKKLAVAIPSTTAAPVDVDAVHKRAVSRAMRDDFWDEDEFLPVSSSHHTPTTNAALTTTGMKAPRRKKKRSTSEDGVVAAPLATKQLHAPLIFSIHDLIEAIVASGDGTVDATSSKLLHDIASVKRVDNASMDDAVAFMGTAFQNVSDAAHMASVASIHRLCQYYAARGATLGHARMVFLLVSALTTNSKALTDVLTQVLSHDGEEEAHHYNKERNSSPILAFHSIWVDTLYEIFERPQLWAKKIGRSRHVMSVVDSIHAACALLFGDIAPIALRSASLTSHSSPQTPHAEHNHHTIDSRVRQLTIRITVVDIILKAASIQYGPPTTTTAAVDKVGDGKPSAGKKKLTETLSSSSATSSLQPLVDLRQQTFELLTSTIHSIFQTQEGTGRVSPQPPQLTKELLLVCLELASSELVTWRSADRASIRAAIADSFLRYCDDLIQTRTAAEVEEFMKAVVVQPEVMQQLRRIAVESMPCGDQIARAALSCSAAVLRAQTFASPQERLSYVQQYAQRLIDSGLPSDTLLSSQWSIGLSGQELLVVLRIKNSHDGRSQLRNPQSNTSRPLVPIPEILVRTLTSQLDSSVTAVKVMCSDFMMGALSETNSPDRTDKIAARDAGVESALRDGVQLLTEFVLRGMNQESHSVASQLIVVWQASDKLRRNAVQSFLAGCEILEEYYALIAERCAQMDLSVLYSAPHPQQQSSSSSSGAGGVAIDPMQCLRNSWTVLVSKIVEPSLGQLVSGGHIATLASEEALALEQERSGDHQTSESTRLSSVLLSFARVLSVSCAVNSHHAPQLAKQVAPLVGGIELSTHVCRHIGQLSTIFGDVCSRLIKPNRVAERQQAGRWFQIALQGILTSHPSLSDVNDAWAFEWPSVMSLLSVVEHMSSNAADTPETAELLTFRTSCLMEVVTRHLSGGQGVFAPCPQDQQSQTFHVLQTIATVMYQRRTVHLVSDVFDKNFTTCFVDAVRRNASTTRDQQQQTQMLSMQFKTLAASCVMLQKGTEATLERWSLRTSIVLDQWAGTISEGPSVAADDLVLLLRALASHMSDGVRPRVLPLVHSKFLPLVRQHESTDGVASSSLNFTVEVLRTLPTIGVDDAPLLDAMLGRILSQVDQLSLGDCGDVAGLVPVLVQTGHDSAQLLPAALADRAFEKRLLADASEVAKLVRGFSALNGTPQLQILRDKVLTGLILRCMHVVPRMKPSELLDALEGYLSIKSSHMSLIGCIVAKIADSKDSFSLPLTIRLVTASYEAAAYDTRVSKACVTASHPVFVSLTQHFLQNDVTSLVGTSNHAELILNCLSNAFSKEPVADSVIRAVAQHCSVVPPSGILAALRLIALRGSADFNAANILFHHCLTNIIPDSSPSVLAQSTLRLAQCGIRTIALFVAVDQRLSVIGLQCSTRDLGNLCEAQLLAHRESSPVLCKIITELLKPSANTEADGGISSLGDELDQILHASIVAPSSQPTSPILRTMNLAQLRLVIMVLMAAGLVPMEEHVATLSVILNRITSERTQLTAESHESASDVLLVLQQLVRLRPFASSSTEVSSPSHQHHGCLHVSSIRDAAAAFATAAEKSIPTITGHTTQTADLAKAVDYVYCLVKLGVLQHTVLEVCLGCVSQHQQAIQQRHVLMSKLSEVIHLLPTTEMIQQDLDSSSDGASGQYNQPSPLQENIAKHSSTLQEWMTRVADTCGGVTPAVGEAEAAQNHLSMDVSQ</sequence>
<feature type="region of interest" description="Disordered" evidence="1">
    <location>
        <begin position="389"/>
        <end position="414"/>
    </location>
</feature>
<evidence type="ECO:0000313" key="3">
    <source>
        <dbReference type="Proteomes" id="UP000051952"/>
    </source>
</evidence>
<organism evidence="2 3">
    <name type="scientific">Bodo saltans</name>
    <name type="common">Flagellated protozoan</name>
    <dbReference type="NCBI Taxonomy" id="75058"/>
    <lineage>
        <taxon>Eukaryota</taxon>
        <taxon>Discoba</taxon>
        <taxon>Euglenozoa</taxon>
        <taxon>Kinetoplastea</taxon>
        <taxon>Metakinetoplastina</taxon>
        <taxon>Eubodonida</taxon>
        <taxon>Bodonidae</taxon>
        <taxon>Bodo</taxon>
    </lineage>
</organism>
<feature type="compositionally biased region" description="Basic residues" evidence="1">
    <location>
        <begin position="51"/>
        <end position="61"/>
    </location>
</feature>
<gene>
    <name evidence="2" type="ORF">BSAL_69430</name>
</gene>
<accession>A0A0S4J0Y3</accession>